<dbReference type="Proteomes" id="UP001434883">
    <property type="component" value="Unassembled WGS sequence"/>
</dbReference>
<gene>
    <name evidence="1" type="ORF">XENOCAPTIV_014405</name>
</gene>
<proteinExistence type="predicted"/>
<feature type="non-terminal residue" evidence="1">
    <location>
        <position position="1"/>
    </location>
</feature>
<keyword evidence="2" id="KW-1185">Reference proteome</keyword>
<evidence type="ECO:0000313" key="1">
    <source>
        <dbReference type="EMBL" id="MEQ2198548.1"/>
    </source>
</evidence>
<reference evidence="1 2" key="1">
    <citation type="submission" date="2021-06" db="EMBL/GenBank/DDBJ databases">
        <authorList>
            <person name="Palmer J.M."/>
        </authorList>
    </citation>
    <scope>NUCLEOTIDE SEQUENCE [LARGE SCALE GENOMIC DNA]</scope>
    <source>
        <strain evidence="1 2">XC_2019</strain>
        <tissue evidence="1">Muscle</tissue>
    </source>
</reference>
<dbReference type="EMBL" id="JAHRIN010019792">
    <property type="protein sequence ID" value="MEQ2198548.1"/>
    <property type="molecule type" value="Genomic_DNA"/>
</dbReference>
<comment type="caution">
    <text evidence="1">The sequence shown here is derived from an EMBL/GenBank/DDBJ whole genome shotgun (WGS) entry which is preliminary data.</text>
</comment>
<accession>A0ABV0QSN4</accession>
<sequence length="76" mass="8763">GIHGISKAFNQVLNHANHQEADLKVWQKDEELKKTTARLMEMTEKYNKQQNVVGSFSSFRLGIKNVPYIREEADTT</sequence>
<protein>
    <submittedName>
        <fullName evidence="1">Uncharacterized protein</fullName>
    </submittedName>
</protein>
<name>A0ABV0QSN4_9TELE</name>
<organism evidence="1 2">
    <name type="scientific">Xenoophorus captivus</name>
    <dbReference type="NCBI Taxonomy" id="1517983"/>
    <lineage>
        <taxon>Eukaryota</taxon>
        <taxon>Metazoa</taxon>
        <taxon>Chordata</taxon>
        <taxon>Craniata</taxon>
        <taxon>Vertebrata</taxon>
        <taxon>Euteleostomi</taxon>
        <taxon>Actinopterygii</taxon>
        <taxon>Neopterygii</taxon>
        <taxon>Teleostei</taxon>
        <taxon>Neoteleostei</taxon>
        <taxon>Acanthomorphata</taxon>
        <taxon>Ovalentaria</taxon>
        <taxon>Atherinomorphae</taxon>
        <taxon>Cyprinodontiformes</taxon>
        <taxon>Goodeidae</taxon>
        <taxon>Xenoophorus</taxon>
    </lineage>
</organism>
<evidence type="ECO:0000313" key="2">
    <source>
        <dbReference type="Proteomes" id="UP001434883"/>
    </source>
</evidence>